<proteinExistence type="predicted"/>
<comment type="caution">
    <text evidence="2">The sequence shown here is derived from an EMBL/GenBank/DDBJ whole genome shotgun (WGS) entry which is preliminary data.</text>
</comment>
<organism evidence="2 3">
    <name type="scientific">Alteribacter keqinensis</name>
    <dbReference type="NCBI Taxonomy" id="2483800"/>
    <lineage>
        <taxon>Bacteria</taxon>
        <taxon>Bacillati</taxon>
        <taxon>Bacillota</taxon>
        <taxon>Bacilli</taxon>
        <taxon>Bacillales</taxon>
        <taxon>Bacillaceae</taxon>
        <taxon>Alteribacter</taxon>
    </lineage>
</organism>
<dbReference type="Proteomes" id="UP000278746">
    <property type="component" value="Unassembled WGS sequence"/>
</dbReference>
<reference evidence="2 3" key="1">
    <citation type="submission" date="2018-10" db="EMBL/GenBank/DDBJ databases">
        <title>Bacillus Keqinensis sp. nov., a moderately halophilic bacterium isolated from a saline-alkaline lake.</title>
        <authorList>
            <person name="Wang H."/>
        </authorList>
    </citation>
    <scope>NUCLEOTIDE SEQUENCE [LARGE SCALE GENOMIC DNA]</scope>
    <source>
        <strain evidence="2 3">KQ-3</strain>
    </source>
</reference>
<feature type="coiled-coil region" evidence="1">
    <location>
        <begin position="260"/>
        <end position="294"/>
    </location>
</feature>
<protein>
    <submittedName>
        <fullName evidence="2">Uncharacterized protein</fullName>
    </submittedName>
</protein>
<name>A0A3M7TSG0_9BACI</name>
<dbReference type="RefSeq" id="WP_122896075.1">
    <property type="nucleotide sequence ID" value="NZ_RHIB01000001.1"/>
</dbReference>
<dbReference type="AlphaFoldDB" id="A0A3M7TSG0"/>
<dbReference type="OrthoDB" id="2989856at2"/>
<evidence type="ECO:0000313" key="2">
    <source>
        <dbReference type="EMBL" id="RNA68550.1"/>
    </source>
</evidence>
<keyword evidence="3" id="KW-1185">Reference proteome</keyword>
<dbReference type="EMBL" id="RHIB01000001">
    <property type="protein sequence ID" value="RNA68550.1"/>
    <property type="molecule type" value="Genomic_DNA"/>
</dbReference>
<evidence type="ECO:0000313" key="3">
    <source>
        <dbReference type="Proteomes" id="UP000278746"/>
    </source>
</evidence>
<gene>
    <name evidence="2" type="ORF">EBO34_00835</name>
</gene>
<keyword evidence="1" id="KW-0175">Coiled coil</keyword>
<sequence length="430" mass="52037">MEEYELFISLLEPKDMKEICVRFNIQVEGFSRLRITPPREKMVDAIRIYLINGLMKKKKRAINFATLLNSISNSMIERDPTLRELTLEEFIIRVKIDRNIKLYQGFAMLYSIHNNIFYEFRELLFQNRKEGKWLFSNLTNADNLPSLDLIKSLIHQQSSSEFATIHKKLKSYEKLEKNRIGEELYEKLKLEISGSEEKLLQELVRTPKAEHTCLYLVFLLESDNYKYSNYSFIVKEIDSAYKSQVIIQRVKEYKEMTNLQLKYREEVNFLSEKNEMLEAKNEELLLSIKEKNTLISETEILRKKLMEEKTYIQKNEPFRLFFYKLLIDKDFLIITMEKDSFEETPFEEIVINKKEFSTISKRDFKKIKGKYLFFIRNSFTKREWEEIKKFLDTKNLLYFEVGRYTITDYIEEIILHLYREEKNYEFYNYT</sequence>
<evidence type="ECO:0000256" key="1">
    <source>
        <dbReference type="SAM" id="Coils"/>
    </source>
</evidence>
<accession>A0A3M7TSG0</accession>